<reference evidence="2" key="1">
    <citation type="submission" date="2023-06" db="EMBL/GenBank/DDBJ databases">
        <title>Genome-scale phylogeny and comparative genomics of the fungal order Sordariales.</title>
        <authorList>
            <consortium name="Lawrence Berkeley National Laboratory"/>
            <person name="Hensen N."/>
            <person name="Bonometti L."/>
            <person name="Westerberg I."/>
            <person name="Brannstrom I.O."/>
            <person name="Guillou S."/>
            <person name="Cros-Aarteil S."/>
            <person name="Calhoun S."/>
            <person name="Haridas S."/>
            <person name="Kuo A."/>
            <person name="Mondo S."/>
            <person name="Pangilinan J."/>
            <person name="Riley R."/>
            <person name="LaButti K."/>
            <person name="Andreopoulos B."/>
            <person name="Lipzen A."/>
            <person name="Chen C."/>
            <person name="Yanf M."/>
            <person name="Daum C."/>
            <person name="Ng V."/>
            <person name="Clum A."/>
            <person name="Steindorff A."/>
            <person name="Ohm R."/>
            <person name="Martin F."/>
            <person name="Silar P."/>
            <person name="Natvig D."/>
            <person name="Lalanne C."/>
            <person name="Gautier V."/>
            <person name="Ament-velasquez S.L."/>
            <person name="Kruys A."/>
            <person name="Hutchinson M.I."/>
            <person name="Powell A.J."/>
            <person name="Barry K."/>
            <person name="Miller A.N."/>
            <person name="Grigoriev I.V."/>
            <person name="Debuchy R."/>
            <person name="Gladieux P."/>
            <person name="Thoren M.H."/>
            <person name="Johannesson H."/>
        </authorList>
    </citation>
    <scope>NUCLEOTIDE SEQUENCE</scope>
    <source>
        <strain evidence="2">SMH2392-1A</strain>
    </source>
</reference>
<dbReference type="RefSeq" id="XP_060296300.1">
    <property type="nucleotide sequence ID" value="XM_060434238.1"/>
</dbReference>
<keyword evidence="3" id="KW-1185">Reference proteome</keyword>
<feature type="chain" id="PRO_5041309404" evidence="1">
    <location>
        <begin position="29"/>
        <end position="136"/>
    </location>
</feature>
<organism evidence="2 3">
    <name type="scientific">Lasiosphaeria miniovina</name>
    <dbReference type="NCBI Taxonomy" id="1954250"/>
    <lineage>
        <taxon>Eukaryota</taxon>
        <taxon>Fungi</taxon>
        <taxon>Dikarya</taxon>
        <taxon>Ascomycota</taxon>
        <taxon>Pezizomycotina</taxon>
        <taxon>Sordariomycetes</taxon>
        <taxon>Sordariomycetidae</taxon>
        <taxon>Sordariales</taxon>
        <taxon>Lasiosphaeriaceae</taxon>
        <taxon>Lasiosphaeria</taxon>
    </lineage>
</organism>
<dbReference type="Proteomes" id="UP001172101">
    <property type="component" value="Unassembled WGS sequence"/>
</dbReference>
<dbReference type="EMBL" id="JAUIRO010000004">
    <property type="protein sequence ID" value="KAK0717507.1"/>
    <property type="molecule type" value="Genomic_DNA"/>
</dbReference>
<keyword evidence="1" id="KW-0732">Signal</keyword>
<protein>
    <submittedName>
        <fullName evidence="2">Uncharacterized protein</fullName>
    </submittedName>
</protein>
<dbReference type="GeneID" id="85317508"/>
<evidence type="ECO:0000313" key="3">
    <source>
        <dbReference type="Proteomes" id="UP001172101"/>
    </source>
</evidence>
<dbReference type="AlphaFoldDB" id="A0AA40AKL7"/>
<gene>
    <name evidence="2" type="ORF">B0T26DRAFT_298297</name>
</gene>
<evidence type="ECO:0000256" key="1">
    <source>
        <dbReference type="SAM" id="SignalP"/>
    </source>
</evidence>
<feature type="signal peptide" evidence="1">
    <location>
        <begin position="1"/>
        <end position="28"/>
    </location>
</feature>
<evidence type="ECO:0000313" key="2">
    <source>
        <dbReference type="EMBL" id="KAK0717507.1"/>
    </source>
</evidence>
<accession>A0AA40AKL7</accession>
<proteinExistence type="predicted"/>
<sequence>MATLGVPAAKHRVLPLAILSCRLPSCLAACHRALPLGLDAMLPRRGGNASPRAAQLAVALCLCLVRPQAAVSGCSVPNAKGVLRQGCLHDGVKLLSSPWGCAIGEKHVRRWGDRGSYGDVMASLQAARYEGCVAWL</sequence>
<comment type="caution">
    <text evidence="2">The sequence shown here is derived from an EMBL/GenBank/DDBJ whole genome shotgun (WGS) entry which is preliminary data.</text>
</comment>
<name>A0AA40AKL7_9PEZI</name>